<protein>
    <recommendedName>
        <fullName evidence="5 8">dTDP-glucose 4,6-dehydratase</fullName>
        <ecNumber evidence="4 8">4.2.1.46</ecNumber>
    </recommendedName>
</protein>
<dbReference type="Proteomes" id="UP001364890">
    <property type="component" value="Unassembled WGS sequence"/>
</dbReference>
<sequence length="339" mass="38713">MKLLVTGGAGFIGSNFVNYMVQKYPEYEITNLDALTYAGNLKNLKMSEEKSNYHFVKGDITDSAFIDSLFTKKFDVVVNFAAESHVDRSITDPGVFIRTNIQGTQVLLDAAKKYEVKKYVQVSTDEVYGTLGKEGYFTEETPLAPNSPYSASKAGADLLVRAYHETYGLPINITRCSNNYGPFHFPEKLIPLMIINALNNQPLPVYGDGQNIRDWLHVEDHCSAIDLVLHRGKIGEVYNVGGHNEKTNIEVVKAILNYLNKPESLIKYVDDRLGHDRRYAIDPTKLENELGWIPKYNFETGLKETVDWYLNNRSWWENIISGEYKHYYESQYGKTMEKE</sequence>
<evidence type="ECO:0000256" key="7">
    <source>
        <dbReference type="ARBA" id="ARBA00023239"/>
    </source>
</evidence>
<dbReference type="Gene3D" id="3.40.50.720">
    <property type="entry name" value="NAD(P)-binding Rossmann-like Domain"/>
    <property type="match status" value="1"/>
</dbReference>
<dbReference type="RefSeq" id="WP_336496389.1">
    <property type="nucleotide sequence ID" value="NZ_JBAWSY010000002.1"/>
</dbReference>
<comment type="caution">
    <text evidence="10">The sequence shown here is derived from an EMBL/GenBank/DDBJ whole genome shotgun (WGS) entry which is preliminary data.</text>
</comment>
<dbReference type="InterPro" id="IPR036291">
    <property type="entry name" value="NAD(P)-bd_dom_sf"/>
</dbReference>
<proteinExistence type="inferred from homology"/>
<organism evidence="10 11">
    <name type="scientific">Psychrobacillus mangrovi</name>
    <dbReference type="NCBI Taxonomy" id="3117745"/>
    <lineage>
        <taxon>Bacteria</taxon>
        <taxon>Bacillati</taxon>
        <taxon>Bacillota</taxon>
        <taxon>Bacilli</taxon>
        <taxon>Bacillales</taxon>
        <taxon>Bacillaceae</taxon>
        <taxon>Psychrobacillus</taxon>
    </lineage>
</organism>
<accession>A0ABU8F3J7</accession>
<dbReference type="PANTHER" id="PTHR43000">
    <property type="entry name" value="DTDP-D-GLUCOSE 4,6-DEHYDRATASE-RELATED"/>
    <property type="match status" value="1"/>
</dbReference>
<dbReference type="CDD" id="cd05246">
    <property type="entry name" value="dTDP_GD_SDR_e"/>
    <property type="match status" value="1"/>
</dbReference>
<keyword evidence="7 8" id="KW-0456">Lyase</keyword>
<evidence type="ECO:0000256" key="2">
    <source>
        <dbReference type="ARBA" id="ARBA00001911"/>
    </source>
</evidence>
<evidence type="ECO:0000256" key="4">
    <source>
        <dbReference type="ARBA" id="ARBA00011990"/>
    </source>
</evidence>
<keyword evidence="6" id="KW-0520">NAD</keyword>
<dbReference type="EC" id="4.2.1.46" evidence="4 8"/>
<keyword evidence="11" id="KW-1185">Reference proteome</keyword>
<comment type="cofactor">
    <cofactor evidence="2 8">
        <name>NAD(+)</name>
        <dbReference type="ChEBI" id="CHEBI:57540"/>
    </cofactor>
</comment>
<comment type="catalytic activity">
    <reaction evidence="1 8">
        <text>dTDP-alpha-D-glucose = dTDP-4-dehydro-6-deoxy-alpha-D-glucose + H2O</text>
        <dbReference type="Rhea" id="RHEA:17221"/>
        <dbReference type="ChEBI" id="CHEBI:15377"/>
        <dbReference type="ChEBI" id="CHEBI:57477"/>
        <dbReference type="ChEBI" id="CHEBI:57649"/>
        <dbReference type="EC" id="4.2.1.46"/>
    </reaction>
</comment>
<evidence type="ECO:0000313" key="10">
    <source>
        <dbReference type="EMBL" id="MEI4768835.1"/>
    </source>
</evidence>
<dbReference type="InterPro" id="IPR005888">
    <property type="entry name" value="dTDP_Gluc_deHydtase"/>
</dbReference>
<comment type="similarity">
    <text evidence="3 8">Belongs to the NAD(P)-dependent epimerase/dehydratase family. dTDP-glucose dehydratase subfamily.</text>
</comment>
<evidence type="ECO:0000256" key="6">
    <source>
        <dbReference type="ARBA" id="ARBA00023027"/>
    </source>
</evidence>
<dbReference type="GO" id="GO:0008460">
    <property type="term" value="F:dTDP-glucose 4,6-dehydratase activity"/>
    <property type="evidence" value="ECO:0007669"/>
    <property type="project" value="UniProtKB-EC"/>
</dbReference>
<evidence type="ECO:0000256" key="3">
    <source>
        <dbReference type="ARBA" id="ARBA00008178"/>
    </source>
</evidence>
<dbReference type="Pfam" id="PF16363">
    <property type="entry name" value="GDP_Man_Dehyd"/>
    <property type="match status" value="1"/>
</dbReference>
<dbReference type="NCBIfam" id="TIGR01181">
    <property type="entry name" value="dTDP_gluc_dehyt"/>
    <property type="match status" value="1"/>
</dbReference>
<feature type="domain" description="NAD(P)-binding" evidence="9">
    <location>
        <begin position="4"/>
        <end position="305"/>
    </location>
</feature>
<reference evidence="10 11" key="1">
    <citation type="submission" date="2024-01" db="EMBL/GenBank/DDBJ databases">
        <title>Seven novel Bacillus-like species.</title>
        <authorList>
            <person name="Liu G."/>
        </authorList>
    </citation>
    <scope>NUCLEOTIDE SEQUENCE [LARGE SCALE GENOMIC DNA]</scope>
    <source>
        <strain evidence="10 11">FJAT-51614</strain>
    </source>
</reference>
<gene>
    <name evidence="10" type="primary">rfbB</name>
    <name evidence="10" type="ORF">WAX74_04080</name>
</gene>
<dbReference type="InterPro" id="IPR016040">
    <property type="entry name" value="NAD(P)-bd_dom"/>
</dbReference>
<dbReference type="EMBL" id="JBAWSY010000002">
    <property type="protein sequence ID" value="MEI4768835.1"/>
    <property type="molecule type" value="Genomic_DNA"/>
</dbReference>
<dbReference type="Gene3D" id="3.90.25.10">
    <property type="entry name" value="UDP-galactose 4-epimerase, domain 1"/>
    <property type="match status" value="1"/>
</dbReference>
<evidence type="ECO:0000313" key="11">
    <source>
        <dbReference type="Proteomes" id="UP001364890"/>
    </source>
</evidence>
<evidence type="ECO:0000256" key="8">
    <source>
        <dbReference type="RuleBase" id="RU004473"/>
    </source>
</evidence>
<name>A0ABU8F3J7_9BACI</name>
<evidence type="ECO:0000259" key="9">
    <source>
        <dbReference type="Pfam" id="PF16363"/>
    </source>
</evidence>
<evidence type="ECO:0000256" key="1">
    <source>
        <dbReference type="ARBA" id="ARBA00001539"/>
    </source>
</evidence>
<dbReference type="SUPFAM" id="SSF51735">
    <property type="entry name" value="NAD(P)-binding Rossmann-fold domains"/>
    <property type="match status" value="1"/>
</dbReference>
<evidence type="ECO:0000256" key="5">
    <source>
        <dbReference type="ARBA" id="ARBA00016977"/>
    </source>
</evidence>